<gene>
    <name evidence="3" type="ORF">AFIC_000841</name>
</gene>
<proteinExistence type="predicted"/>
<keyword evidence="2" id="KW-0472">Membrane</keyword>
<dbReference type="EMBL" id="CP113162">
    <property type="protein sequence ID" value="WEF52360.1"/>
    <property type="molecule type" value="Genomic_DNA"/>
</dbReference>
<reference evidence="3 4" key="1">
    <citation type="submission" date="2022-11" db="EMBL/GenBank/DDBJ databases">
        <authorList>
            <person name="Siebert D."/>
            <person name="Busche T."/>
            <person name="Saydam E."/>
            <person name="Kalinowski J."/>
            <person name="Ruckert C."/>
            <person name="Blombach B."/>
        </authorList>
    </citation>
    <scope>NUCLEOTIDE SEQUENCE [LARGE SCALE GENOMIC DNA]</scope>
    <source>
        <strain evidence="3 4">DSM 1083</strain>
    </source>
</reference>
<evidence type="ECO:0000256" key="2">
    <source>
        <dbReference type="SAM" id="Phobius"/>
    </source>
</evidence>
<evidence type="ECO:0000256" key="1">
    <source>
        <dbReference type="SAM" id="MobiDB-lite"/>
    </source>
</evidence>
<keyword evidence="4" id="KW-1185">Reference proteome</keyword>
<feature type="transmembrane region" description="Helical" evidence="2">
    <location>
        <begin position="6"/>
        <end position="29"/>
    </location>
</feature>
<accession>A0ABY8BQT9</accession>
<keyword evidence="2" id="KW-1133">Transmembrane helix</keyword>
<feature type="compositionally biased region" description="Gly residues" evidence="1">
    <location>
        <begin position="77"/>
        <end position="87"/>
    </location>
</feature>
<evidence type="ECO:0000313" key="3">
    <source>
        <dbReference type="EMBL" id="WEF52360.1"/>
    </source>
</evidence>
<name>A0ABY8BQT9_AFICR</name>
<protein>
    <submittedName>
        <fullName evidence="3">Uncharacterized protein</fullName>
    </submittedName>
</protein>
<evidence type="ECO:0000313" key="4">
    <source>
        <dbReference type="Proteomes" id="UP001213907"/>
    </source>
</evidence>
<dbReference type="Proteomes" id="UP001213907">
    <property type="component" value="Chromosome"/>
</dbReference>
<keyword evidence="2" id="KW-0812">Transmembrane</keyword>
<organism evidence="3 4">
    <name type="scientific">Afipia carboxydohydrogena</name>
    <name type="common">Pseudomonas carboxydohydrogena</name>
    <dbReference type="NCBI Taxonomy" id="290"/>
    <lineage>
        <taxon>Bacteria</taxon>
        <taxon>Pseudomonadati</taxon>
        <taxon>Pseudomonadota</taxon>
        <taxon>Alphaproteobacteria</taxon>
        <taxon>Hyphomicrobiales</taxon>
        <taxon>Nitrobacteraceae</taxon>
        <taxon>Afipia</taxon>
    </lineage>
</organism>
<sequence>MTVHDLPGHLMAAGAFLMIMRMMGGRSLFPGEPRRRFRRAIFRHVHCHAVRMFVIAMRRGLLVRLGKSRRGDEESKQGGGTTGRAPL</sequence>
<dbReference type="RefSeq" id="WP_275247913.1">
    <property type="nucleotide sequence ID" value="NZ_BAABDX010000001.1"/>
</dbReference>
<feature type="region of interest" description="Disordered" evidence="1">
    <location>
        <begin position="66"/>
        <end position="87"/>
    </location>
</feature>